<reference evidence="1 2" key="1">
    <citation type="journal article" date="2024" name="G3 (Bethesda)">
        <title>Genome assembly of Hibiscus sabdariffa L. provides insights into metabolisms of medicinal natural products.</title>
        <authorList>
            <person name="Kim T."/>
        </authorList>
    </citation>
    <scope>NUCLEOTIDE SEQUENCE [LARGE SCALE GENOMIC DNA]</scope>
    <source>
        <strain evidence="1">TK-2024</strain>
        <tissue evidence="1">Old leaves</tissue>
    </source>
</reference>
<dbReference type="Proteomes" id="UP001396334">
    <property type="component" value="Unassembled WGS sequence"/>
</dbReference>
<protein>
    <submittedName>
        <fullName evidence="1">Uncharacterized protein</fullName>
    </submittedName>
</protein>
<organism evidence="1 2">
    <name type="scientific">Hibiscus sabdariffa</name>
    <name type="common">roselle</name>
    <dbReference type="NCBI Taxonomy" id="183260"/>
    <lineage>
        <taxon>Eukaryota</taxon>
        <taxon>Viridiplantae</taxon>
        <taxon>Streptophyta</taxon>
        <taxon>Embryophyta</taxon>
        <taxon>Tracheophyta</taxon>
        <taxon>Spermatophyta</taxon>
        <taxon>Magnoliopsida</taxon>
        <taxon>eudicotyledons</taxon>
        <taxon>Gunneridae</taxon>
        <taxon>Pentapetalae</taxon>
        <taxon>rosids</taxon>
        <taxon>malvids</taxon>
        <taxon>Malvales</taxon>
        <taxon>Malvaceae</taxon>
        <taxon>Malvoideae</taxon>
        <taxon>Hibiscus</taxon>
    </lineage>
</organism>
<comment type="caution">
    <text evidence="1">The sequence shown here is derived from an EMBL/GenBank/DDBJ whole genome shotgun (WGS) entry which is preliminary data.</text>
</comment>
<accession>A0ABR2T0W5</accession>
<sequence length="264" mass="28152">MVESDAIPLVPSVEQLWTDGRETMSSSIAPAVATQVGPSPPVQPTCAGNIDVPVSDGTRLAHATMGCSTTLGATRPVSPDVSMATSFREPTDLVGSSIAALSHDRTAASGSRVDTTIPHNPNVAHSSVRNDSDSAVVLFEPTADLVPISHLSLEYTNVVDPGMSATSRPVGPSKSYVCQELRRLDHQHCRKIVLVDITSRTTEPLELVIISGVFNHVDREFSVNFEPLRPFTPLAKCDLQLHATVVVSLPVSSRFINGAHKAVF</sequence>
<name>A0ABR2T0W5_9ROSI</name>
<dbReference type="EMBL" id="JBBPBN010000010">
    <property type="protein sequence ID" value="KAK9030847.1"/>
    <property type="molecule type" value="Genomic_DNA"/>
</dbReference>
<evidence type="ECO:0000313" key="1">
    <source>
        <dbReference type="EMBL" id="KAK9030847.1"/>
    </source>
</evidence>
<evidence type="ECO:0000313" key="2">
    <source>
        <dbReference type="Proteomes" id="UP001396334"/>
    </source>
</evidence>
<gene>
    <name evidence="1" type="ORF">V6N11_032256</name>
</gene>
<keyword evidence="2" id="KW-1185">Reference proteome</keyword>
<proteinExistence type="predicted"/>